<keyword evidence="4" id="KW-0175">Coiled coil</keyword>
<dbReference type="GO" id="GO:0005634">
    <property type="term" value="C:nucleus"/>
    <property type="evidence" value="ECO:0007669"/>
    <property type="project" value="TreeGrafter"/>
</dbReference>
<evidence type="ECO:0000256" key="1">
    <source>
        <dbReference type="ARBA" id="ARBA00007209"/>
    </source>
</evidence>
<dbReference type="InterPro" id="IPR000435">
    <property type="entry name" value="Tektins"/>
</dbReference>
<comment type="caution">
    <text evidence="5">The sequence shown here is derived from an EMBL/GenBank/DDBJ whole genome shotgun (WGS) entry which is preliminary data.</text>
</comment>
<dbReference type="PANTHER" id="PTHR19960:SF11">
    <property type="entry name" value="TEKTIN"/>
    <property type="match status" value="1"/>
</dbReference>
<dbReference type="EMBL" id="JARGDH010000004">
    <property type="protein sequence ID" value="KAL0270955.1"/>
    <property type="molecule type" value="Genomic_DNA"/>
</dbReference>
<evidence type="ECO:0000256" key="2">
    <source>
        <dbReference type="ARBA" id="ARBA00022490"/>
    </source>
</evidence>
<keyword evidence="3" id="KW-0966">Cell projection</keyword>
<evidence type="ECO:0000256" key="3">
    <source>
        <dbReference type="RuleBase" id="RU367040"/>
    </source>
</evidence>
<name>A0AAW2HNA2_9NEOP</name>
<dbReference type="GO" id="GO:0005930">
    <property type="term" value="C:axoneme"/>
    <property type="evidence" value="ECO:0007669"/>
    <property type="project" value="UniProtKB-SubCell"/>
</dbReference>
<keyword evidence="3" id="KW-0969">Cilium</keyword>
<comment type="subcellular location">
    <subcellularLocation>
        <location evidence="3">Cytoplasm</location>
        <location evidence="3">Cytoskeleton</location>
        <location evidence="3">Cilium axoneme</location>
    </subcellularLocation>
</comment>
<keyword evidence="2" id="KW-0963">Cytoplasm</keyword>
<dbReference type="PANTHER" id="PTHR19960">
    <property type="entry name" value="TEKTIN"/>
    <property type="match status" value="1"/>
</dbReference>
<proteinExistence type="inferred from homology"/>
<accession>A0AAW2HNA2</accession>
<gene>
    <name evidence="5" type="ORF">PYX00_008216</name>
</gene>
<dbReference type="GO" id="GO:0060271">
    <property type="term" value="P:cilium assembly"/>
    <property type="evidence" value="ECO:0007669"/>
    <property type="project" value="UniProtKB-UniRule"/>
</dbReference>
<protein>
    <recommendedName>
        <fullName evidence="3">Tektin</fullName>
    </recommendedName>
</protein>
<dbReference type="Pfam" id="PF03148">
    <property type="entry name" value="Tektin"/>
    <property type="match status" value="1"/>
</dbReference>
<organism evidence="5">
    <name type="scientific">Menopon gallinae</name>
    <name type="common">poultry shaft louse</name>
    <dbReference type="NCBI Taxonomy" id="328185"/>
    <lineage>
        <taxon>Eukaryota</taxon>
        <taxon>Metazoa</taxon>
        <taxon>Ecdysozoa</taxon>
        <taxon>Arthropoda</taxon>
        <taxon>Hexapoda</taxon>
        <taxon>Insecta</taxon>
        <taxon>Pterygota</taxon>
        <taxon>Neoptera</taxon>
        <taxon>Paraneoptera</taxon>
        <taxon>Psocodea</taxon>
        <taxon>Troctomorpha</taxon>
        <taxon>Phthiraptera</taxon>
        <taxon>Amblycera</taxon>
        <taxon>Menoponidae</taxon>
        <taxon>Menopon</taxon>
    </lineage>
</organism>
<comment type="similarity">
    <text evidence="1 3">Belongs to the tektin family.</text>
</comment>
<dbReference type="PRINTS" id="PR00511">
    <property type="entry name" value="TEKTIN"/>
</dbReference>
<keyword evidence="3" id="KW-0282">Flagellum</keyword>
<sequence>MAGSKIMYSQLQNWATIGAEPCMEQTMGAPVPSRVGQYHSTPKNHPWRPTLGYENVEVTPLPVQPVTNMLLDTCYTPSGMATEPLRFPNLVTGFDRNPANAARAALYTRYTPYEWMQNNLSHYNEADSNRNFSERVRADAHRVMRETDELTASAQREVGRRVGERLADLSFWRNELQTELEKMVQESNALQDSRRILEKCLQDLEAPLHIAQECLYQRENRTGIDLVHDEVEQVLLKEIETIRQTQALYREALSKFSAQLRNNRASQHEIERDLKMKEQAMGIDNLVHSLNNYSRGINYYSGIENYDNTVTTPETWLEFSNRNIQRSQSERAKSSQIRMDTDNIINTHANDCWNAWTATNAALERRTNEMMDAKQKLQMHLHKIQREIFDIEKNIELLRKAMLDKVAPMKVAQTRLESRAHRQEVELCKDPAQNRLIVEVKDLQVTIEKLHHKLQEAEAQHQQLLKTRSNLETELASKMNALFIDREKCLGMRRSYPVTAMIKY</sequence>
<dbReference type="GO" id="GO:0015630">
    <property type="term" value="C:microtubule cytoskeleton"/>
    <property type="evidence" value="ECO:0007669"/>
    <property type="project" value="UniProtKB-UniRule"/>
</dbReference>
<dbReference type="AlphaFoldDB" id="A0AAW2HNA2"/>
<evidence type="ECO:0000313" key="5">
    <source>
        <dbReference type="EMBL" id="KAL0270955.1"/>
    </source>
</evidence>
<reference evidence="5" key="1">
    <citation type="journal article" date="2024" name="Gigascience">
        <title>Chromosome-level genome of the poultry shaft louse Menopon gallinae provides insight into the host-switching and adaptive evolution of parasitic lice.</title>
        <authorList>
            <person name="Xu Y."/>
            <person name="Ma L."/>
            <person name="Liu S."/>
            <person name="Liang Y."/>
            <person name="Liu Q."/>
            <person name="He Z."/>
            <person name="Tian L."/>
            <person name="Duan Y."/>
            <person name="Cai W."/>
            <person name="Li H."/>
            <person name="Song F."/>
        </authorList>
    </citation>
    <scope>NUCLEOTIDE SEQUENCE</scope>
    <source>
        <strain evidence="5">Cailab_2023a</strain>
    </source>
</reference>
<evidence type="ECO:0000256" key="4">
    <source>
        <dbReference type="SAM" id="Coils"/>
    </source>
</evidence>
<dbReference type="InterPro" id="IPR048256">
    <property type="entry name" value="Tektin-like"/>
</dbReference>
<dbReference type="GO" id="GO:0060294">
    <property type="term" value="P:cilium movement involved in cell motility"/>
    <property type="evidence" value="ECO:0007669"/>
    <property type="project" value="UniProtKB-UniRule"/>
</dbReference>
<feature type="coiled-coil region" evidence="4">
    <location>
        <begin position="440"/>
        <end position="474"/>
    </location>
</feature>
<feature type="coiled-coil region" evidence="4">
    <location>
        <begin position="374"/>
        <end position="401"/>
    </location>
</feature>